<proteinExistence type="predicted"/>
<keyword evidence="4" id="KW-1185">Reference proteome</keyword>
<keyword evidence="1" id="KW-0812">Transmembrane</keyword>
<dbReference type="EMBL" id="DQ017380">
    <property type="protein sequence ID" value="AAZ67438.1"/>
    <property type="molecule type" value="Genomic_DNA"/>
</dbReference>
<keyword evidence="1" id="KW-1133">Transmembrane helix</keyword>
<dbReference type="KEGG" id="vg:5141965"/>
<protein>
    <submittedName>
        <fullName evidence="2">Uncharacterized protein</fullName>
    </submittedName>
</protein>
<keyword evidence="1" id="KW-0472">Membrane</keyword>
<dbReference type="Proteomes" id="UP000207582">
    <property type="component" value="Segment"/>
</dbReference>
<organism evidence="2 4">
    <name type="scientific">Trichoplusia ni single nucleopolyhedrovirus</name>
    <dbReference type="NCBI Taxonomy" id="332054"/>
    <lineage>
        <taxon>Viruses</taxon>
        <taxon>Viruses incertae sedis</taxon>
        <taxon>Naldaviricetes</taxon>
        <taxon>Lefavirales</taxon>
        <taxon>Baculoviridae</taxon>
        <taxon>Alphabaculovirus</taxon>
        <taxon>Alphabaculovirus trini</taxon>
    </lineage>
</organism>
<evidence type="ECO:0000313" key="4">
    <source>
        <dbReference type="Proteomes" id="UP000207582"/>
    </source>
</evidence>
<name>Q461Z8_9ABAC</name>
<evidence type="ECO:0000256" key="1">
    <source>
        <dbReference type="SAM" id="Phobius"/>
    </source>
</evidence>
<dbReference type="GeneID" id="5141965"/>
<dbReference type="EMBL" id="MH577296">
    <property type="protein sequence ID" value="QBI90293.1"/>
    <property type="molecule type" value="Genomic_DNA"/>
</dbReference>
<sequence length="70" mass="7959">MLIFYNCNIIINSGNIKFRFAQHVHDDNLIVTFGGPSTLSNNKNVYIFICGISTFLYLYVNGTSTYSITR</sequence>
<feature type="transmembrane region" description="Helical" evidence="1">
    <location>
        <begin position="44"/>
        <end position="60"/>
    </location>
</feature>
<dbReference type="RefSeq" id="YP_308957.1">
    <property type="nucleotide sequence ID" value="NC_007383.1"/>
</dbReference>
<evidence type="ECO:0000313" key="2">
    <source>
        <dbReference type="EMBL" id="AAZ67438.1"/>
    </source>
</evidence>
<reference evidence="2 4" key="1">
    <citation type="journal article" date="2005" name="Virology">
        <title>Sequence analysis of the complete genome of Trichoplusia ni single nucleopolyhedrovirus and the identification of a baculoviral photolyase gene.</title>
        <authorList>
            <person name="Willis L.G."/>
            <person name="Seipp R."/>
            <person name="Siepp R."/>
            <person name="Stewart T.M."/>
            <person name="Erlandson M.A."/>
            <person name="Theilmann D.A."/>
        </authorList>
    </citation>
    <scope>NUCLEOTIDE SEQUENCE [LARGE SCALE GENOMIC DNA]</scope>
</reference>
<evidence type="ECO:0000313" key="3">
    <source>
        <dbReference type="EMBL" id="QBI90293.1"/>
    </source>
</evidence>
<reference evidence="3" key="2">
    <citation type="submission" date="2018-07" db="EMBL/GenBank/DDBJ databases">
        <title>A new Alphabaculovirus highly virulent isolated from Trichoplusia ni (TnSNPV).</title>
        <authorList>
            <person name="Bivian-Hernandez M.D.L.A."/>
            <person name="Del Rincon-Castro M.C."/>
            <person name="Ibarra J.E."/>
        </authorList>
    </citation>
    <scope>NUCLEOTIDE SEQUENCE</scope>
    <source>
        <strain evidence="3">LBIV-4</strain>
    </source>
</reference>
<accession>Q461Z8</accession>